<dbReference type="GO" id="GO:0003724">
    <property type="term" value="F:RNA helicase activity"/>
    <property type="evidence" value="ECO:0007669"/>
    <property type="project" value="TreeGrafter"/>
</dbReference>
<reference evidence="7 8" key="1">
    <citation type="journal article" date="2014" name="BMC Genomics">
        <title>Nucleomorph and plastid genome sequences of the chlorarachniophyte Lotharella oceanica: convergent reductive evolution and frequent recombination in nucleomorph-bearing algae.</title>
        <authorList>
            <person name="Tanifuji G."/>
            <person name="Onodera N.T."/>
            <person name="Brown M.W."/>
            <person name="Curtis B.A."/>
            <person name="Roger A.J."/>
            <person name="Ka-Shu Wong G."/>
            <person name="Melkonian M."/>
            <person name="Archibald J.M."/>
        </authorList>
    </citation>
    <scope>NUCLEOTIDE SEQUENCE [LARGE SCALE GENOMIC DNA]</scope>
    <source>
        <strain evidence="7 8">CCMP622</strain>
    </source>
</reference>
<name>A0A060DGQ5_9EUKA</name>
<dbReference type="SUPFAM" id="SSF52540">
    <property type="entry name" value="P-loop containing nucleoside triphosphate hydrolases"/>
    <property type="match status" value="1"/>
</dbReference>
<evidence type="ECO:0000256" key="3">
    <source>
        <dbReference type="ARBA" id="ARBA00022806"/>
    </source>
</evidence>
<accession>A0A060DGQ5</accession>
<dbReference type="GO" id="GO:0016787">
    <property type="term" value="F:hydrolase activity"/>
    <property type="evidence" value="ECO:0007669"/>
    <property type="project" value="UniProtKB-KW"/>
</dbReference>
<gene>
    <name evidence="7" type="primary">dbp1</name>
    <name evidence="7" type="ORF">M951_chr394</name>
</gene>
<dbReference type="AlphaFoldDB" id="A0A060DGQ5"/>
<dbReference type="PANTHER" id="PTHR47959">
    <property type="entry name" value="ATP-DEPENDENT RNA HELICASE RHLE-RELATED"/>
    <property type="match status" value="1"/>
</dbReference>
<dbReference type="PROSITE" id="PS51192">
    <property type="entry name" value="HELICASE_ATP_BIND_1"/>
    <property type="match status" value="1"/>
</dbReference>
<keyword evidence="3 7" id="KW-0347">Helicase</keyword>
<organism evidence="7 8">
    <name type="scientific">Lotharella oceanica</name>
    <dbReference type="NCBI Taxonomy" id="641309"/>
    <lineage>
        <taxon>Eukaryota</taxon>
        <taxon>Sar</taxon>
        <taxon>Rhizaria</taxon>
        <taxon>Cercozoa</taxon>
        <taxon>Chlorarachniophyceae</taxon>
        <taxon>Lotharella</taxon>
    </lineage>
</organism>
<protein>
    <submittedName>
        <fullName evidence="7">Helicase</fullName>
    </submittedName>
</protein>
<dbReference type="PROSITE" id="PS51194">
    <property type="entry name" value="HELICASE_CTER"/>
    <property type="match status" value="1"/>
</dbReference>
<evidence type="ECO:0000256" key="4">
    <source>
        <dbReference type="ARBA" id="ARBA00022840"/>
    </source>
</evidence>
<dbReference type="GO" id="GO:0005829">
    <property type="term" value="C:cytosol"/>
    <property type="evidence" value="ECO:0007669"/>
    <property type="project" value="TreeGrafter"/>
</dbReference>
<evidence type="ECO:0000313" key="8">
    <source>
        <dbReference type="Proteomes" id="UP000243670"/>
    </source>
</evidence>
<keyword evidence="2" id="KW-0378">Hydrolase</keyword>
<dbReference type="InterPro" id="IPR027417">
    <property type="entry name" value="P-loop_NTPase"/>
</dbReference>
<dbReference type="GO" id="GO:0003676">
    <property type="term" value="F:nucleic acid binding"/>
    <property type="evidence" value="ECO:0007669"/>
    <property type="project" value="InterPro"/>
</dbReference>
<keyword evidence="4" id="KW-0067">ATP-binding</keyword>
<evidence type="ECO:0000256" key="1">
    <source>
        <dbReference type="ARBA" id="ARBA00022741"/>
    </source>
</evidence>
<keyword evidence="1" id="KW-0547">Nucleotide-binding</keyword>
<dbReference type="Pfam" id="PF00271">
    <property type="entry name" value="Helicase_C"/>
    <property type="match status" value="1"/>
</dbReference>
<proteinExistence type="predicted"/>
<dbReference type="InterPro" id="IPR014001">
    <property type="entry name" value="Helicase_ATP-bd"/>
</dbReference>
<sequence>MPGIKNYYIDVFPLFKKIIIIDKNIYKKNIINHLNEIFMLKKWDLLKFTPKYIDELKKKSIFFPLPIQSIIIPIYLKGQDFICLAKTGSGKTLCYIIPNLKLLEIKKKIILHKKAYDIVILPTRELCLQVFREFFVFLKHLDVRIICLCSGIFTKIKQYRKLDSILIIISTPGSLKNYFINIKKSDCSNTQHVIIDEGDKIFELGFETQIRKLLLNMRNDKQISVFCSFLPYNIELNIRRYQFKSLKIRIGGFRELNDKIHQFFEFVIGNRKTDRLIEVLSYWFDFGKIIVFTNTLKTAFKIYEFLVQKGYDPLILHSKLENSRRIKSLFVFKNSIHKILIATSLASRGLDFFNLNLIINFDVPTSFQDYINRIGRTGRIGNKGTAITFIGRKEKKINMIFKKINNLNNGLENISIIYEQ</sequence>
<dbReference type="CDD" id="cd00268">
    <property type="entry name" value="DEADc"/>
    <property type="match status" value="1"/>
</dbReference>
<evidence type="ECO:0000256" key="2">
    <source>
        <dbReference type="ARBA" id="ARBA00022801"/>
    </source>
</evidence>
<dbReference type="PANTHER" id="PTHR47959:SF1">
    <property type="entry name" value="ATP-DEPENDENT RNA HELICASE DBPA"/>
    <property type="match status" value="1"/>
</dbReference>
<dbReference type="InterPro" id="IPR011545">
    <property type="entry name" value="DEAD/DEAH_box_helicase_dom"/>
</dbReference>
<dbReference type="InterPro" id="IPR001650">
    <property type="entry name" value="Helicase_C-like"/>
</dbReference>
<feature type="domain" description="Helicase C-terminal" evidence="6">
    <location>
        <begin position="275"/>
        <end position="420"/>
    </location>
</feature>
<keyword evidence="7" id="KW-0542">Nucleomorph</keyword>
<dbReference type="SMART" id="SM00490">
    <property type="entry name" value="HELICc"/>
    <property type="match status" value="1"/>
</dbReference>
<dbReference type="CDD" id="cd18787">
    <property type="entry name" value="SF2_C_DEAD"/>
    <property type="match status" value="1"/>
</dbReference>
<dbReference type="SMART" id="SM00487">
    <property type="entry name" value="DEXDc"/>
    <property type="match status" value="1"/>
</dbReference>
<evidence type="ECO:0000259" key="6">
    <source>
        <dbReference type="PROSITE" id="PS51194"/>
    </source>
</evidence>
<evidence type="ECO:0000259" key="5">
    <source>
        <dbReference type="PROSITE" id="PS51192"/>
    </source>
</evidence>
<geneLocation type="nucleomorph" evidence="7"/>
<dbReference type="Pfam" id="PF00270">
    <property type="entry name" value="DEAD"/>
    <property type="match status" value="1"/>
</dbReference>
<dbReference type="Proteomes" id="UP000243670">
    <property type="component" value="Nucleomorph 3"/>
</dbReference>
<feature type="domain" description="Helicase ATP-binding" evidence="5">
    <location>
        <begin position="72"/>
        <end position="248"/>
    </location>
</feature>
<dbReference type="GO" id="GO:0005524">
    <property type="term" value="F:ATP binding"/>
    <property type="evidence" value="ECO:0007669"/>
    <property type="project" value="UniProtKB-KW"/>
</dbReference>
<dbReference type="InterPro" id="IPR050079">
    <property type="entry name" value="DEAD_box_RNA_helicase"/>
</dbReference>
<evidence type="ECO:0000313" key="7">
    <source>
        <dbReference type="EMBL" id="AIB09998.1"/>
    </source>
</evidence>
<dbReference type="Gene3D" id="3.40.50.300">
    <property type="entry name" value="P-loop containing nucleotide triphosphate hydrolases"/>
    <property type="match status" value="2"/>
</dbReference>
<dbReference type="EMBL" id="CP006629">
    <property type="protein sequence ID" value="AIB09998.1"/>
    <property type="molecule type" value="Genomic_DNA"/>
</dbReference>
<dbReference type="InterPro" id="IPR044742">
    <property type="entry name" value="DEAD/DEAH_RhlB"/>
</dbReference>